<protein>
    <submittedName>
        <fullName evidence="1">Uncharacterized protein</fullName>
    </submittedName>
</protein>
<reference evidence="1 2" key="1">
    <citation type="submission" date="2020-08" db="EMBL/GenBank/DDBJ databases">
        <title>Genomic Encyclopedia of Type Strains, Phase IV (KMG-IV): sequencing the most valuable type-strain genomes for metagenomic binning, comparative biology and taxonomic classification.</title>
        <authorList>
            <person name="Goeker M."/>
        </authorList>
    </citation>
    <scope>NUCLEOTIDE SEQUENCE [LARGE SCALE GENOMIC DNA]</scope>
    <source>
        <strain evidence="1 2">DSM 27057</strain>
    </source>
</reference>
<organism evidence="1 2">
    <name type="scientific">Novosphingobium sediminicola</name>
    <dbReference type="NCBI Taxonomy" id="563162"/>
    <lineage>
        <taxon>Bacteria</taxon>
        <taxon>Pseudomonadati</taxon>
        <taxon>Pseudomonadota</taxon>
        <taxon>Alphaproteobacteria</taxon>
        <taxon>Sphingomonadales</taxon>
        <taxon>Sphingomonadaceae</taxon>
        <taxon>Novosphingobium</taxon>
    </lineage>
</organism>
<evidence type="ECO:0000313" key="1">
    <source>
        <dbReference type="EMBL" id="MBB3956050.1"/>
    </source>
</evidence>
<proteinExistence type="predicted"/>
<accession>A0A7W6G7D3</accession>
<sequence length="165" mass="18055">MDFSTKTDRQIDQWIANHETSQATDAPLYKTLLIERVGRAQLKQKMSFDLSLEHLKIAAIEQRCTTYGALAAASGVEWSKARHQMNGVNGHLDRLLDLCHVKGLPLLTAICVNQGGILDGELGEDALAGFANGARRLGIAVGDPLSFHHTCRDACWVWGRTATNS</sequence>
<comment type="caution">
    <text evidence="1">The sequence shown here is derived from an EMBL/GenBank/DDBJ whole genome shotgun (WGS) entry which is preliminary data.</text>
</comment>
<dbReference type="EMBL" id="JACIDX010000011">
    <property type="protein sequence ID" value="MBB3956050.1"/>
    <property type="molecule type" value="Genomic_DNA"/>
</dbReference>
<gene>
    <name evidence="1" type="ORF">GGR38_003007</name>
</gene>
<dbReference type="RefSeq" id="WP_183626885.1">
    <property type="nucleotide sequence ID" value="NZ_JACIDX010000011.1"/>
</dbReference>
<dbReference type="AlphaFoldDB" id="A0A7W6G7D3"/>
<dbReference type="Proteomes" id="UP000548867">
    <property type="component" value="Unassembled WGS sequence"/>
</dbReference>
<keyword evidence="2" id="KW-1185">Reference proteome</keyword>
<name>A0A7W6G7D3_9SPHN</name>
<evidence type="ECO:0000313" key="2">
    <source>
        <dbReference type="Proteomes" id="UP000548867"/>
    </source>
</evidence>